<gene>
    <name evidence="7" type="ORF">Raf01_40190</name>
</gene>
<dbReference type="PROSITE" id="PS50853">
    <property type="entry name" value="FN3"/>
    <property type="match status" value="2"/>
</dbReference>
<feature type="domain" description="Fibronectin type-III" evidence="5">
    <location>
        <begin position="63"/>
        <end position="155"/>
    </location>
</feature>
<dbReference type="SUPFAM" id="SSF49384">
    <property type="entry name" value="Carbohydrate-binding domain"/>
    <property type="match status" value="1"/>
</dbReference>
<evidence type="ECO:0000259" key="6">
    <source>
        <dbReference type="PROSITE" id="PS51173"/>
    </source>
</evidence>
<reference evidence="7" key="1">
    <citation type="submission" date="2021-01" db="EMBL/GenBank/DDBJ databases">
        <title>Whole genome shotgun sequence of Rugosimonospora africana NBRC 104875.</title>
        <authorList>
            <person name="Komaki H."/>
            <person name="Tamura T."/>
        </authorList>
    </citation>
    <scope>NUCLEOTIDE SEQUENCE</scope>
    <source>
        <strain evidence="7">NBRC 104875</strain>
    </source>
</reference>
<sequence>MPRGGRAKFLLAAVSAVAVIGTGLIAVKAAEAGVPSGGPPAAAQPATTPTPSLPNTSPFPPSAPTDLVATHVGATSITLAWTASTPGCCAVEGYRITYYRAFYDIAYSSSVGNVTTATLTEGIIPTGQYSVQVSAVDGLGHYSASAAITVVTPLSDTGPDTVPPQAPTNLSATYTPSTTLRWSPSSDNVAVTGYNVYRFDGLFVSTLLATVTGTEYTVPPIVTAPPSSSPSSPPASFNSTYYVRARDAAGNLSAVSNTVPVRPTGPSSPPVSVSPSTPVSPSRSPSAQPPTCTVSYTTQSQWAGGFVASLTVANTGSAPISGWRLAFTFAGDQRITNSWNATFTQSGSAVTVRNADWNAVIAAHGSVSMGMQGTWTTSDAPPPAFLLNDAPCATG</sequence>
<dbReference type="InterPro" id="IPR012291">
    <property type="entry name" value="CBM2_carb-bd_dom_sf"/>
</dbReference>
<dbReference type="InterPro" id="IPR001919">
    <property type="entry name" value="CBD2"/>
</dbReference>
<feature type="compositionally biased region" description="Low complexity" evidence="4">
    <location>
        <begin position="258"/>
        <end position="286"/>
    </location>
</feature>
<dbReference type="GO" id="GO:0030247">
    <property type="term" value="F:polysaccharide binding"/>
    <property type="evidence" value="ECO:0007669"/>
    <property type="project" value="UniProtKB-UniRule"/>
</dbReference>
<dbReference type="Gene3D" id="2.60.40.290">
    <property type="match status" value="1"/>
</dbReference>
<dbReference type="InterPro" id="IPR013783">
    <property type="entry name" value="Ig-like_fold"/>
</dbReference>
<evidence type="ECO:0000256" key="4">
    <source>
        <dbReference type="SAM" id="MobiDB-lite"/>
    </source>
</evidence>
<keyword evidence="1" id="KW-0119">Carbohydrate metabolism</keyword>
<dbReference type="Gene3D" id="2.60.40.10">
    <property type="entry name" value="Immunoglobulins"/>
    <property type="match status" value="2"/>
</dbReference>
<evidence type="ECO:0000259" key="5">
    <source>
        <dbReference type="PROSITE" id="PS50853"/>
    </source>
</evidence>
<dbReference type="SMART" id="SM00060">
    <property type="entry name" value="FN3"/>
    <property type="match status" value="2"/>
</dbReference>
<dbReference type="InterPro" id="IPR008965">
    <property type="entry name" value="CBM2/CBM3_carb-bd_dom_sf"/>
</dbReference>
<accession>A0A8J3QTT1</accession>
<keyword evidence="8" id="KW-1185">Reference proteome</keyword>
<evidence type="ECO:0000313" key="8">
    <source>
        <dbReference type="Proteomes" id="UP000642748"/>
    </source>
</evidence>
<feature type="domain" description="CBM2" evidence="6">
    <location>
        <begin position="285"/>
        <end position="395"/>
    </location>
</feature>
<dbReference type="SMART" id="SM00637">
    <property type="entry name" value="CBD_II"/>
    <property type="match status" value="1"/>
</dbReference>
<dbReference type="SUPFAM" id="SSF49265">
    <property type="entry name" value="Fibronectin type III"/>
    <property type="match status" value="2"/>
</dbReference>
<dbReference type="Proteomes" id="UP000642748">
    <property type="component" value="Unassembled WGS sequence"/>
</dbReference>
<dbReference type="EMBL" id="BONZ01000038">
    <property type="protein sequence ID" value="GIH15847.1"/>
    <property type="molecule type" value="Genomic_DNA"/>
</dbReference>
<name>A0A8J3QTT1_9ACTN</name>
<feature type="domain" description="Fibronectin type-III" evidence="5">
    <location>
        <begin position="163"/>
        <end position="267"/>
    </location>
</feature>
<dbReference type="CDD" id="cd00063">
    <property type="entry name" value="FN3"/>
    <property type="match status" value="1"/>
</dbReference>
<dbReference type="Pfam" id="PF00553">
    <property type="entry name" value="CBM_2"/>
    <property type="match status" value="1"/>
</dbReference>
<dbReference type="GO" id="GO:0004553">
    <property type="term" value="F:hydrolase activity, hydrolyzing O-glycosyl compounds"/>
    <property type="evidence" value="ECO:0007669"/>
    <property type="project" value="InterPro"/>
</dbReference>
<dbReference type="AlphaFoldDB" id="A0A8J3QTT1"/>
<evidence type="ECO:0000256" key="2">
    <source>
        <dbReference type="ARBA" id="ARBA00023295"/>
    </source>
</evidence>
<dbReference type="Pfam" id="PF00041">
    <property type="entry name" value="fn3"/>
    <property type="match status" value="1"/>
</dbReference>
<dbReference type="GO" id="GO:0000272">
    <property type="term" value="P:polysaccharide catabolic process"/>
    <property type="evidence" value="ECO:0007669"/>
    <property type="project" value="UniProtKB-KW"/>
</dbReference>
<proteinExistence type="predicted"/>
<feature type="region of interest" description="Disordered" evidence="4">
    <location>
        <begin position="36"/>
        <end position="64"/>
    </location>
</feature>
<protein>
    <recommendedName>
        <fullName evidence="9">Fibronectin type III domain-containing protein</fullName>
    </recommendedName>
</protein>
<keyword evidence="2" id="KW-0326">Glycosidase</keyword>
<feature type="compositionally biased region" description="Low complexity" evidence="4">
    <location>
        <begin position="36"/>
        <end position="56"/>
    </location>
</feature>
<evidence type="ECO:0000313" key="7">
    <source>
        <dbReference type="EMBL" id="GIH15847.1"/>
    </source>
</evidence>
<evidence type="ECO:0008006" key="9">
    <source>
        <dbReference type="Google" id="ProtNLM"/>
    </source>
</evidence>
<dbReference type="PROSITE" id="PS51173">
    <property type="entry name" value="CBM2"/>
    <property type="match status" value="1"/>
</dbReference>
<keyword evidence="2" id="KW-0378">Hydrolase</keyword>
<dbReference type="InterPro" id="IPR036116">
    <property type="entry name" value="FN3_sf"/>
</dbReference>
<dbReference type="InterPro" id="IPR003961">
    <property type="entry name" value="FN3_dom"/>
</dbReference>
<keyword evidence="3" id="KW-0624">Polysaccharide degradation</keyword>
<evidence type="ECO:0000256" key="3">
    <source>
        <dbReference type="ARBA" id="ARBA00023326"/>
    </source>
</evidence>
<organism evidence="7 8">
    <name type="scientific">Rugosimonospora africana</name>
    <dbReference type="NCBI Taxonomy" id="556532"/>
    <lineage>
        <taxon>Bacteria</taxon>
        <taxon>Bacillati</taxon>
        <taxon>Actinomycetota</taxon>
        <taxon>Actinomycetes</taxon>
        <taxon>Micromonosporales</taxon>
        <taxon>Micromonosporaceae</taxon>
        <taxon>Rugosimonospora</taxon>
    </lineage>
</organism>
<comment type="caution">
    <text evidence="7">The sequence shown here is derived from an EMBL/GenBank/DDBJ whole genome shotgun (WGS) entry which is preliminary data.</text>
</comment>
<evidence type="ECO:0000256" key="1">
    <source>
        <dbReference type="ARBA" id="ARBA00023277"/>
    </source>
</evidence>
<feature type="region of interest" description="Disordered" evidence="4">
    <location>
        <begin position="254"/>
        <end position="292"/>
    </location>
</feature>